<keyword evidence="3" id="KW-1185">Reference proteome</keyword>
<dbReference type="AlphaFoldDB" id="A0A495VL74"/>
<proteinExistence type="predicted"/>
<evidence type="ECO:0000313" key="3">
    <source>
        <dbReference type="Proteomes" id="UP000270626"/>
    </source>
</evidence>
<dbReference type="GO" id="GO:0008081">
    <property type="term" value="F:phosphoric diester hydrolase activity"/>
    <property type="evidence" value="ECO:0007669"/>
    <property type="project" value="UniProtKB-ARBA"/>
</dbReference>
<evidence type="ECO:0000259" key="1">
    <source>
        <dbReference type="PROSITE" id="PS51832"/>
    </source>
</evidence>
<evidence type="ECO:0000313" key="2">
    <source>
        <dbReference type="EMBL" id="RKT50002.1"/>
    </source>
</evidence>
<dbReference type="InterPro" id="IPR052020">
    <property type="entry name" value="Cyclic_di-GMP/3'3'-cGAMP_PDE"/>
</dbReference>
<name>A0A495VL74_9RHOO</name>
<keyword evidence="2" id="KW-0378">Hydrolase</keyword>
<dbReference type="PANTHER" id="PTHR45228:SF4">
    <property type="entry name" value="LIPOPROTEIN"/>
    <property type="match status" value="1"/>
</dbReference>
<comment type="caution">
    <text evidence="2">The sequence shown here is derived from an EMBL/GenBank/DDBJ whole genome shotgun (WGS) entry which is preliminary data.</text>
</comment>
<organism evidence="2 3">
    <name type="scientific">Azonexus fungiphilus</name>
    <dbReference type="NCBI Taxonomy" id="146940"/>
    <lineage>
        <taxon>Bacteria</taxon>
        <taxon>Pseudomonadati</taxon>
        <taxon>Pseudomonadota</taxon>
        <taxon>Betaproteobacteria</taxon>
        <taxon>Rhodocyclales</taxon>
        <taxon>Azonexaceae</taxon>
        <taxon>Azonexus</taxon>
    </lineage>
</organism>
<dbReference type="SUPFAM" id="SSF109604">
    <property type="entry name" value="HD-domain/PDEase-like"/>
    <property type="match status" value="1"/>
</dbReference>
<dbReference type="OrthoDB" id="9763857at2"/>
<dbReference type="PANTHER" id="PTHR45228">
    <property type="entry name" value="CYCLIC DI-GMP PHOSPHODIESTERASE TM_0186-RELATED"/>
    <property type="match status" value="1"/>
</dbReference>
<dbReference type="InterPro" id="IPR037522">
    <property type="entry name" value="HD_GYP_dom"/>
</dbReference>
<gene>
    <name evidence="2" type="ORF">DFR40_3145</name>
</gene>
<dbReference type="CDD" id="cd00077">
    <property type="entry name" value="HDc"/>
    <property type="match status" value="1"/>
</dbReference>
<reference evidence="2 3" key="1">
    <citation type="submission" date="2018-10" db="EMBL/GenBank/DDBJ databases">
        <title>Genomic Encyclopedia of Type Strains, Phase IV (KMG-IV): sequencing the most valuable type-strain genomes for metagenomic binning, comparative biology and taxonomic classification.</title>
        <authorList>
            <person name="Goeker M."/>
        </authorList>
    </citation>
    <scope>NUCLEOTIDE SEQUENCE [LARGE SCALE GENOMIC DNA]</scope>
    <source>
        <strain evidence="2 3">DSM 23841</strain>
    </source>
</reference>
<dbReference type="Gene3D" id="1.10.3210.10">
    <property type="entry name" value="Hypothetical protein af1432"/>
    <property type="match status" value="1"/>
</dbReference>
<sequence length="190" mass="21158">MHRILNSLCTALNERDGDTHAHCNRVVALAQELGRHIELDSHELALLGLGAGLHDIGKIGIPDRVLHKPGRFAEDELETMRRHPLIGERIVRAIADERAAEVAQVVRHHHENFDGSGYPDGLRGTAIPLFARIVSLTDNYDAMAAPRPYHPGRSHREIIDILSGPDAEKFDPDLLHAFRHVIERSPMRAG</sequence>
<feature type="domain" description="HD-GYP" evidence="1">
    <location>
        <begin position="1"/>
        <end position="190"/>
    </location>
</feature>
<accession>A0A495VL74</accession>
<dbReference type="RefSeq" id="WP_121459413.1">
    <property type="nucleotide sequence ID" value="NZ_JAANMQ010000005.1"/>
</dbReference>
<dbReference type="EMBL" id="RBXP01000019">
    <property type="protein sequence ID" value="RKT50002.1"/>
    <property type="molecule type" value="Genomic_DNA"/>
</dbReference>
<dbReference type="Pfam" id="PF13487">
    <property type="entry name" value="HD_5"/>
    <property type="match status" value="1"/>
</dbReference>
<dbReference type="InterPro" id="IPR003607">
    <property type="entry name" value="HD/PDEase_dom"/>
</dbReference>
<dbReference type="PROSITE" id="PS51832">
    <property type="entry name" value="HD_GYP"/>
    <property type="match status" value="1"/>
</dbReference>
<dbReference type="Proteomes" id="UP000270626">
    <property type="component" value="Unassembled WGS sequence"/>
</dbReference>
<dbReference type="SMART" id="SM00471">
    <property type="entry name" value="HDc"/>
    <property type="match status" value="1"/>
</dbReference>
<protein>
    <submittedName>
        <fullName evidence="2">Metal dependent phosphohydrolase</fullName>
    </submittedName>
</protein>